<evidence type="ECO:0000313" key="4">
    <source>
        <dbReference type="Proteomes" id="UP000298225"/>
    </source>
</evidence>
<name>A0A4Y9KVQ5_9BRAD</name>
<dbReference type="OrthoDB" id="8128823at2"/>
<accession>A0A4Y9KVQ5</accession>
<sequence>MKILARRSPEPSSTFEYRLAQEALNLRQQAKGMPAGIRRTELLRKAGQIDAAGEVNKWLTSPGLLAPR</sequence>
<reference evidence="2 3" key="2">
    <citation type="submission" date="2019-03" db="EMBL/GenBank/DDBJ databases">
        <title>Bradyrhizobium strains diversity.</title>
        <authorList>
            <person name="Urquiaga M.C.O."/>
            <person name="Hungria M."/>
            <person name="Delamuta J.R.M."/>
            <person name="Klepa M.S."/>
        </authorList>
    </citation>
    <scope>NUCLEOTIDE SEQUENCE [LARGE SCALE GENOMIC DNA]</scope>
    <source>
        <strain evidence="2 3">CNPSo 3426</strain>
    </source>
</reference>
<gene>
    <name evidence="2" type="ORF">E4K64_34430</name>
    <name evidence="1" type="ORF">E4K66_33735</name>
</gene>
<accession>A0A4Y9NNL3</accession>
<dbReference type="EMBL" id="SPQU01000027">
    <property type="protein sequence ID" value="TFV30722.1"/>
    <property type="molecule type" value="Genomic_DNA"/>
</dbReference>
<dbReference type="Proteomes" id="UP000297700">
    <property type="component" value="Unassembled WGS sequence"/>
</dbReference>
<keyword evidence="4" id="KW-1185">Reference proteome</keyword>
<evidence type="ECO:0000313" key="1">
    <source>
        <dbReference type="EMBL" id="TFV30722.1"/>
    </source>
</evidence>
<evidence type="ECO:0000313" key="3">
    <source>
        <dbReference type="Proteomes" id="UP000297700"/>
    </source>
</evidence>
<reference evidence="1 4" key="1">
    <citation type="submission" date="2019-03" db="EMBL/GenBank/DDBJ databases">
        <title>Bradyrhizobium strains diversity isolated from Chamaecrista fasciculata.</title>
        <authorList>
            <person name="Urquiaga M.C.O."/>
            <person name="Hungria M."/>
            <person name="Delamuta J.R.M."/>
        </authorList>
    </citation>
    <scope>NUCLEOTIDE SEQUENCE [LARGE SCALE GENOMIC DNA]</scope>
    <source>
        <strain evidence="1 4">CNPSo 3424</strain>
    </source>
</reference>
<dbReference type="RefSeq" id="WP_126262058.1">
    <property type="nucleotide sequence ID" value="NZ_SPQU01000027.1"/>
</dbReference>
<organism evidence="1 4">
    <name type="scientific">Bradyrhizobium frederickii</name>
    <dbReference type="NCBI Taxonomy" id="2560054"/>
    <lineage>
        <taxon>Bacteria</taxon>
        <taxon>Pseudomonadati</taxon>
        <taxon>Pseudomonadota</taxon>
        <taxon>Alphaproteobacteria</taxon>
        <taxon>Hyphomicrobiales</taxon>
        <taxon>Nitrobacteraceae</taxon>
        <taxon>Bradyrhizobium</taxon>
    </lineage>
</organism>
<protein>
    <recommendedName>
        <fullName evidence="5">Transposase</fullName>
    </recommendedName>
</protein>
<dbReference type="AlphaFoldDB" id="A0A4Y9KVQ5"/>
<evidence type="ECO:0000313" key="2">
    <source>
        <dbReference type="EMBL" id="TFV69047.1"/>
    </source>
</evidence>
<proteinExistence type="predicted"/>
<comment type="caution">
    <text evidence="1">The sequence shown here is derived from an EMBL/GenBank/DDBJ whole genome shotgun (WGS) entry which is preliminary data.</text>
</comment>
<evidence type="ECO:0008006" key="5">
    <source>
        <dbReference type="Google" id="ProtNLM"/>
    </source>
</evidence>
<dbReference type="Proteomes" id="UP000298225">
    <property type="component" value="Unassembled WGS sequence"/>
</dbReference>
<dbReference type="EMBL" id="SPQS01000031">
    <property type="protein sequence ID" value="TFV69047.1"/>
    <property type="molecule type" value="Genomic_DNA"/>
</dbReference>